<reference evidence="2 3" key="1">
    <citation type="submission" date="2013-10" db="EMBL/GenBank/DDBJ databases">
        <title>Complete genome sequence of Corynebacterium lactis DSM 45799(T), isolated from raw cow milk.</title>
        <authorList>
            <person name="Ruckert C."/>
            <person name="Albersmeier A."/>
            <person name="Lipski A."/>
            <person name="Kalinowski J."/>
        </authorList>
    </citation>
    <scope>NUCLEOTIDE SEQUENCE [LARGE SCALE GENOMIC DNA]</scope>
    <source>
        <strain evidence="2 3">RW2-5</strain>
    </source>
</reference>
<dbReference type="KEGG" id="clw:CLAC_04335"/>
<protein>
    <submittedName>
        <fullName evidence="2">Uncharacterized protein</fullName>
    </submittedName>
</protein>
<evidence type="ECO:0000313" key="3">
    <source>
        <dbReference type="Proteomes" id="UP000058446"/>
    </source>
</evidence>
<dbReference type="STRING" id="1408189.CLAC_04335"/>
<accession>A0A0K2H376</accession>
<dbReference type="Proteomes" id="UP000058446">
    <property type="component" value="Chromosome"/>
</dbReference>
<organism evidence="2 3">
    <name type="scientific">Corynebacterium lactis RW2-5</name>
    <dbReference type="NCBI Taxonomy" id="1408189"/>
    <lineage>
        <taxon>Bacteria</taxon>
        <taxon>Bacillati</taxon>
        <taxon>Actinomycetota</taxon>
        <taxon>Actinomycetes</taxon>
        <taxon>Mycobacteriales</taxon>
        <taxon>Corynebacteriaceae</taxon>
        <taxon>Corynebacterium</taxon>
    </lineage>
</organism>
<evidence type="ECO:0000313" key="2">
    <source>
        <dbReference type="EMBL" id="ALA68489.1"/>
    </source>
</evidence>
<dbReference type="PATRIC" id="fig|1408189.4.peg.868"/>
<dbReference type="RefSeq" id="WP_245621973.1">
    <property type="nucleotide sequence ID" value="NZ_CP006841.1"/>
</dbReference>
<gene>
    <name evidence="2" type="ORF">CLAC_04335</name>
</gene>
<sequence>MAGLTLFGSACAAFEPTMQEPSLQNSVVSVGADLANPEQKVLAEVYAQSFPRSGREGTVIGIGNEQDRVSLVRNGAVLVAFGCTGELLGISDPAAAKSLAEEFAQDEDPNKKLSEEWKSKVYDAFSRSLPGEVMATDAGDAQGCEGVDASNPGASLPQWVVPFYLKPSLVREDRVKVLNEIAGSLTTKELKEMTEKVRDGKAPASEVARDWLSH</sequence>
<feature type="region of interest" description="Disordered" evidence="1">
    <location>
        <begin position="194"/>
        <end position="214"/>
    </location>
</feature>
<name>A0A0K2H376_9CORY</name>
<evidence type="ECO:0000256" key="1">
    <source>
        <dbReference type="SAM" id="MobiDB-lite"/>
    </source>
</evidence>
<dbReference type="AlphaFoldDB" id="A0A0K2H376"/>
<proteinExistence type="predicted"/>
<keyword evidence="3" id="KW-1185">Reference proteome</keyword>
<dbReference type="Gene3D" id="3.40.190.10">
    <property type="entry name" value="Periplasmic binding protein-like II"/>
    <property type="match status" value="1"/>
</dbReference>
<dbReference type="EMBL" id="CP006841">
    <property type="protein sequence ID" value="ALA68489.1"/>
    <property type="molecule type" value="Genomic_DNA"/>
</dbReference>